<feature type="compositionally biased region" description="Polar residues" evidence="1">
    <location>
        <begin position="425"/>
        <end position="439"/>
    </location>
</feature>
<protein>
    <submittedName>
        <fullName evidence="2">Uncharacterized protein</fullName>
    </submittedName>
</protein>
<feature type="compositionally biased region" description="Low complexity" evidence="1">
    <location>
        <begin position="392"/>
        <end position="417"/>
    </location>
</feature>
<feature type="region of interest" description="Disordered" evidence="1">
    <location>
        <begin position="295"/>
        <end position="362"/>
    </location>
</feature>
<evidence type="ECO:0000256" key="1">
    <source>
        <dbReference type="SAM" id="MobiDB-lite"/>
    </source>
</evidence>
<dbReference type="AlphaFoldDB" id="A0A9N9LJK4"/>
<comment type="caution">
    <text evidence="2">The sequence shown here is derived from an EMBL/GenBank/DDBJ whole genome shotgun (WGS) entry which is preliminary data.</text>
</comment>
<feature type="compositionally biased region" description="Basic and acidic residues" evidence="1">
    <location>
        <begin position="1"/>
        <end position="14"/>
    </location>
</feature>
<dbReference type="Proteomes" id="UP000701801">
    <property type="component" value="Unassembled WGS sequence"/>
</dbReference>
<feature type="compositionally biased region" description="Basic and acidic residues" evidence="1">
    <location>
        <begin position="157"/>
        <end position="166"/>
    </location>
</feature>
<reference evidence="2" key="1">
    <citation type="submission" date="2021-07" db="EMBL/GenBank/DDBJ databases">
        <authorList>
            <person name="Durling M."/>
        </authorList>
    </citation>
    <scope>NUCLEOTIDE SEQUENCE</scope>
</reference>
<feature type="region of interest" description="Disordered" evidence="1">
    <location>
        <begin position="1"/>
        <end position="218"/>
    </location>
</feature>
<proteinExistence type="predicted"/>
<sequence length="646" mass="69614">MEPVPETERMEEFRSSPVPSLRLQEQSLHEYRNTGSAIETNKKPPTVRRSTEPTPQSSPRSPISSSPLQYHPRNISPFARGHLRSKSSTSALAPAMSRAHSLPGFNASGHVLISPHRPSSPHGSPSRVRTPRKPADDVFPGMPNRMRDISELADTEVTDHTPRTTDRSVSPVLGLPHSASFPRTRRPSSPLRFIASQNATANSTAPTTPSSITSSPSYQYSRFHDSLLGSSTYSGSFSYPGSFASSSVPSTPTSVRSRSPSISSLETIPDSPDAEEAALEAEKIAQLKAAADAADAADAGEESKDIRNFDGSGGRGRTLGGGFGSRDKRKRWSYRNQAVYQNSRGVGNRHDHGAGSGDGDVKYGLPINVNSTRSMGSMGSTSLASVVSRGSLSAMSSSSPSSSTASPTSPTTSSSFSDGDRDGHTSSISLTLNEKSTVITSTPSSPTTPPACHPTISTSILTITITITQSVISTSTVIGMPFGFMNSSSAITNSTSTRSDNARNSRNASKDTLVTTASLYQPYTTNIPDSEVGYCARGEHGGYGLPGRKDFDDSRELLSLFDSIAFFVRQVCRKRMTHEKLKRSLFIDNEKGCWFWLEHKNDRMEQLDPLDETEVDNEFEEPLSVTLCCIEEQHFSRAIVRASVAS</sequence>
<feature type="compositionally biased region" description="Low complexity" evidence="1">
    <location>
        <begin position="53"/>
        <end position="67"/>
    </location>
</feature>
<gene>
    <name evidence="2" type="ORF">HYALB_00002141</name>
</gene>
<evidence type="ECO:0000313" key="2">
    <source>
        <dbReference type="EMBL" id="CAG8976625.1"/>
    </source>
</evidence>
<organism evidence="2 3">
    <name type="scientific">Hymenoscyphus albidus</name>
    <dbReference type="NCBI Taxonomy" id="595503"/>
    <lineage>
        <taxon>Eukaryota</taxon>
        <taxon>Fungi</taxon>
        <taxon>Dikarya</taxon>
        <taxon>Ascomycota</taxon>
        <taxon>Pezizomycotina</taxon>
        <taxon>Leotiomycetes</taxon>
        <taxon>Helotiales</taxon>
        <taxon>Helotiaceae</taxon>
        <taxon>Hymenoscyphus</taxon>
    </lineage>
</organism>
<keyword evidence="3" id="KW-1185">Reference proteome</keyword>
<feature type="compositionally biased region" description="Low complexity" evidence="1">
    <location>
        <begin position="243"/>
        <end position="264"/>
    </location>
</feature>
<dbReference type="EMBL" id="CAJVRM010000184">
    <property type="protein sequence ID" value="CAG8976625.1"/>
    <property type="molecule type" value="Genomic_DNA"/>
</dbReference>
<feature type="compositionally biased region" description="Polar residues" evidence="1">
    <location>
        <begin position="334"/>
        <end position="345"/>
    </location>
</feature>
<evidence type="ECO:0000313" key="3">
    <source>
        <dbReference type="Proteomes" id="UP000701801"/>
    </source>
</evidence>
<feature type="region of interest" description="Disordered" evidence="1">
    <location>
        <begin position="392"/>
        <end position="453"/>
    </location>
</feature>
<feature type="compositionally biased region" description="Low complexity" evidence="1">
    <location>
        <begin position="194"/>
        <end position="218"/>
    </location>
</feature>
<dbReference type="OrthoDB" id="5400063at2759"/>
<feature type="compositionally biased region" description="Gly residues" evidence="1">
    <location>
        <begin position="311"/>
        <end position="324"/>
    </location>
</feature>
<feature type="compositionally biased region" description="Low complexity" evidence="1">
    <location>
        <begin position="114"/>
        <end position="127"/>
    </location>
</feature>
<accession>A0A9N9LJK4</accession>
<name>A0A9N9LJK4_9HELO</name>
<feature type="region of interest" description="Disordered" evidence="1">
    <location>
        <begin position="243"/>
        <end position="276"/>
    </location>
</feature>